<dbReference type="InterPro" id="IPR036291">
    <property type="entry name" value="NAD(P)-bd_dom_sf"/>
</dbReference>
<keyword evidence="4" id="KW-1185">Reference proteome</keyword>
<organism evidence="3 4">
    <name type="scientific">Lates calcarifer</name>
    <name type="common">Barramundi</name>
    <name type="synonym">Holocentrus calcarifer</name>
    <dbReference type="NCBI Taxonomy" id="8187"/>
    <lineage>
        <taxon>Eukaryota</taxon>
        <taxon>Metazoa</taxon>
        <taxon>Chordata</taxon>
        <taxon>Craniata</taxon>
        <taxon>Vertebrata</taxon>
        <taxon>Euteleostomi</taxon>
        <taxon>Actinopterygii</taxon>
        <taxon>Neopterygii</taxon>
        <taxon>Teleostei</taxon>
        <taxon>Neoteleostei</taxon>
        <taxon>Acanthomorphata</taxon>
        <taxon>Carangaria</taxon>
        <taxon>Carangaria incertae sedis</taxon>
        <taxon>Centropomidae</taxon>
        <taxon>Lates</taxon>
    </lineage>
</organism>
<dbReference type="SUPFAM" id="SSF51735">
    <property type="entry name" value="NAD(P)-binding Rossmann-fold domains"/>
    <property type="match status" value="1"/>
</dbReference>
<dbReference type="InterPro" id="IPR002347">
    <property type="entry name" value="SDR_fam"/>
</dbReference>
<dbReference type="PANTHER" id="PTHR43157">
    <property type="entry name" value="PHOSPHATIDYLINOSITOL-GLYCAN BIOSYNTHESIS CLASS F PROTEIN-RELATED"/>
    <property type="match status" value="1"/>
</dbReference>
<dbReference type="Ensembl" id="ENSLCAT00010024472.1">
    <property type="protein sequence ID" value="ENSLCAP00010023950.1"/>
    <property type="gene ID" value="ENSLCAG00010011203.1"/>
</dbReference>
<evidence type="ECO:0000256" key="2">
    <source>
        <dbReference type="ARBA" id="ARBA00023002"/>
    </source>
</evidence>
<keyword evidence="2" id="KW-0560">Oxidoreductase</keyword>
<dbReference type="Proteomes" id="UP000314980">
    <property type="component" value="Unassembled WGS sequence"/>
</dbReference>
<evidence type="ECO:0000313" key="4">
    <source>
        <dbReference type="Proteomes" id="UP000314980"/>
    </source>
</evidence>
<dbReference type="Gene3D" id="3.40.50.720">
    <property type="entry name" value="NAD(P)-binding Rossmann-like Domain"/>
    <property type="match status" value="1"/>
</dbReference>
<dbReference type="GO" id="GO:0016491">
    <property type="term" value="F:oxidoreductase activity"/>
    <property type="evidence" value="ECO:0007669"/>
    <property type="project" value="UniProtKB-KW"/>
</dbReference>
<dbReference type="PANTHER" id="PTHR43157:SF44">
    <property type="entry name" value="DEHYDROGENASE_REDUCTASE SDR FAMILY MEMBER 13"/>
    <property type="match status" value="1"/>
</dbReference>
<reference evidence="3" key="2">
    <citation type="submission" date="2025-08" db="UniProtKB">
        <authorList>
            <consortium name="Ensembl"/>
        </authorList>
    </citation>
    <scope>IDENTIFICATION</scope>
</reference>
<dbReference type="PRINTS" id="PR00080">
    <property type="entry name" value="SDRFAMILY"/>
</dbReference>
<sequence>MHLDLASLKSVRCFAETFLKTESRLDLLINNAGLVADGRTEDGFGIEFGVNHLGHFLLTCLLLERLKEAGGGRVITLSSMAHRWGHIDFEVSSERKTVYSWQFFQAYCNSKLCNVLFTHELAKRLKGTNVTCYSLHPGDPLHLYSLVVFLLTLFQTLTNFRRRKAFVEELRAK</sequence>
<dbReference type="PRINTS" id="PR00081">
    <property type="entry name" value="GDHRDH"/>
</dbReference>
<evidence type="ECO:0000256" key="1">
    <source>
        <dbReference type="ARBA" id="ARBA00006484"/>
    </source>
</evidence>
<proteinExistence type="inferred from homology"/>
<evidence type="ECO:0000313" key="3">
    <source>
        <dbReference type="Ensembl" id="ENSLCAP00010023950.1"/>
    </source>
</evidence>
<dbReference type="Pfam" id="PF00106">
    <property type="entry name" value="adh_short"/>
    <property type="match status" value="1"/>
</dbReference>
<name>A0A4W6DGA4_LATCA</name>
<dbReference type="GeneTree" id="ENSGT00940000155599"/>
<dbReference type="AlphaFoldDB" id="A0A4W6DGA4"/>
<reference evidence="4" key="1">
    <citation type="submission" date="2015-09" db="EMBL/GenBank/DDBJ databases">
        <authorList>
            <person name="Sai Rama Sridatta P."/>
        </authorList>
    </citation>
    <scope>NUCLEOTIDE SEQUENCE [LARGE SCALE GENOMIC DNA]</scope>
</reference>
<accession>A0A4W6DGA4</accession>
<protein>
    <submittedName>
        <fullName evidence="3">Dehydrogenase/reductase (SDR family) member 13a, tandem duplicate 2</fullName>
    </submittedName>
</protein>
<comment type="similarity">
    <text evidence="1">Belongs to the short-chain dehydrogenases/reductases (SDR) family.</text>
</comment>
<reference evidence="3" key="3">
    <citation type="submission" date="2025-09" db="UniProtKB">
        <authorList>
            <consortium name="Ensembl"/>
        </authorList>
    </citation>
    <scope>IDENTIFICATION</scope>
</reference>